<name>A0ABR0AJC0_9CRUS</name>
<organism evidence="1 2">
    <name type="scientific">Daphnia magna</name>
    <dbReference type="NCBI Taxonomy" id="35525"/>
    <lineage>
        <taxon>Eukaryota</taxon>
        <taxon>Metazoa</taxon>
        <taxon>Ecdysozoa</taxon>
        <taxon>Arthropoda</taxon>
        <taxon>Crustacea</taxon>
        <taxon>Branchiopoda</taxon>
        <taxon>Diplostraca</taxon>
        <taxon>Cladocera</taxon>
        <taxon>Anomopoda</taxon>
        <taxon>Daphniidae</taxon>
        <taxon>Daphnia</taxon>
    </lineage>
</organism>
<evidence type="ECO:0000313" key="2">
    <source>
        <dbReference type="Proteomes" id="UP001234178"/>
    </source>
</evidence>
<protein>
    <submittedName>
        <fullName evidence="1">Uncharacterized protein</fullName>
    </submittedName>
</protein>
<keyword evidence="2" id="KW-1185">Reference proteome</keyword>
<sequence length="114" mass="12750">MANGELRKKKEKKIVSDRSPLVEVSVTSLNVSIGVEGGRRLLMDVDVQEFEKKETGGDKKVVMVERHSCLRWLCRNGISHSKWPPSAGRSTCRLLFEVGAHIFGTGPDYYNNST</sequence>
<evidence type="ECO:0000313" key="1">
    <source>
        <dbReference type="EMBL" id="KAK4025221.1"/>
    </source>
</evidence>
<proteinExistence type="predicted"/>
<accession>A0ABR0AJC0</accession>
<dbReference type="EMBL" id="JAOYFB010000038">
    <property type="protein sequence ID" value="KAK4025221.1"/>
    <property type="molecule type" value="Genomic_DNA"/>
</dbReference>
<comment type="caution">
    <text evidence="1">The sequence shown here is derived from an EMBL/GenBank/DDBJ whole genome shotgun (WGS) entry which is preliminary data.</text>
</comment>
<reference evidence="1 2" key="1">
    <citation type="journal article" date="2023" name="Nucleic Acids Res.">
        <title>The hologenome of Daphnia magna reveals possible DNA methylation and microbiome-mediated evolution of the host genome.</title>
        <authorList>
            <person name="Chaturvedi A."/>
            <person name="Li X."/>
            <person name="Dhandapani V."/>
            <person name="Marshall H."/>
            <person name="Kissane S."/>
            <person name="Cuenca-Cambronero M."/>
            <person name="Asole G."/>
            <person name="Calvet F."/>
            <person name="Ruiz-Romero M."/>
            <person name="Marangio P."/>
            <person name="Guigo R."/>
            <person name="Rago D."/>
            <person name="Mirbahai L."/>
            <person name="Eastwood N."/>
            <person name="Colbourne J.K."/>
            <person name="Zhou J."/>
            <person name="Mallon E."/>
            <person name="Orsini L."/>
        </authorList>
    </citation>
    <scope>NUCLEOTIDE SEQUENCE [LARGE SCALE GENOMIC DNA]</scope>
    <source>
        <strain evidence="1">LRV0_1</strain>
    </source>
</reference>
<gene>
    <name evidence="1" type="ORF">OUZ56_014296</name>
</gene>
<dbReference type="Proteomes" id="UP001234178">
    <property type="component" value="Unassembled WGS sequence"/>
</dbReference>